<feature type="region of interest" description="Disordered" evidence="8">
    <location>
        <begin position="55"/>
        <end position="79"/>
    </location>
</feature>
<keyword evidence="3" id="KW-0809">Transit peptide</keyword>
<reference evidence="10" key="1">
    <citation type="submission" date="2025-08" db="UniProtKB">
        <authorList>
            <consortium name="RefSeq"/>
        </authorList>
    </citation>
    <scope>IDENTIFICATION</scope>
    <source>
        <tissue evidence="10">Testes</tissue>
    </source>
</reference>
<dbReference type="GeneID" id="100375837"/>
<evidence type="ECO:0000256" key="7">
    <source>
        <dbReference type="ARBA" id="ARBA00035192"/>
    </source>
</evidence>
<evidence type="ECO:0000256" key="5">
    <source>
        <dbReference type="ARBA" id="ARBA00023128"/>
    </source>
</evidence>
<keyword evidence="6" id="KW-0687">Ribonucleoprotein</keyword>
<evidence type="ECO:0000256" key="2">
    <source>
        <dbReference type="ARBA" id="ARBA00009360"/>
    </source>
</evidence>
<gene>
    <name evidence="10" type="primary">LOC100375837</name>
</gene>
<dbReference type="Pfam" id="PF09812">
    <property type="entry name" value="MRP-L28"/>
    <property type="match status" value="1"/>
</dbReference>
<accession>A0ABM0MQA7</accession>
<dbReference type="InterPro" id="IPR019192">
    <property type="entry name" value="Ribosomal_mL40"/>
</dbReference>
<evidence type="ECO:0000256" key="4">
    <source>
        <dbReference type="ARBA" id="ARBA00022980"/>
    </source>
</evidence>
<keyword evidence="5" id="KW-0496">Mitochondrion</keyword>
<dbReference type="InterPro" id="IPR039145">
    <property type="entry name" value="Ribosomal_mL40_metazoa/plant"/>
</dbReference>
<feature type="compositionally biased region" description="Basic and acidic residues" evidence="8">
    <location>
        <begin position="62"/>
        <end position="72"/>
    </location>
</feature>
<evidence type="ECO:0000256" key="6">
    <source>
        <dbReference type="ARBA" id="ARBA00023274"/>
    </source>
</evidence>
<evidence type="ECO:0000313" key="9">
    <source>
        <dbReference type="Proteomes" id="UP000694865"/>
    </source>
</evidence>
<evidence type="ECO:0000256" key="8">
    <source>
        <dbReference type="SAM" id="MobiDB-lite"/>
    </source>
</evidence>
<proteinExistence type="inferred from homology"/>
<dbReference type="PANTHER" id="PTHR13359:SF2">
    <property type="entry name" value="LARGE RIBOSOMAL SUBUNIT PROTEIN ML40"/>
    <property type="match status" value="1"/>
</dbReference>
<keyword evidence="4" id="KW-0689">Ribosomal protein</keyword>
<keyword evidence="9" id="KW-1185">Reference proteome</keyword>
<name>A0ABM0MQA7_SACKO</name>
<evidence type="ECO:0000256" key="3">
    <source>
        <dbReference type="ARBA" id="ARBA00022946"/>
    </source>
</evidence>
<dbReference type="Gene3D" id="6.10.250.3440">
    <property type="match status" value="1"/>
</dbReference>
<dbReference type="RefSeq" id="XP_006822198.1">
    <property type="nucleotide sequence ID" value="XM_006822135.1"/>
</dbReference>
<comment type="subcellular location">
    <subcellularLocation>
        <location evidence="1">Mitochondrion</location>
    </subcellularLocation>
</comment>
<dbReference type="PANTHER" id="PTHR13359">
    <property type="entry name" value="39S RIBOSOMAL PROTEIN L40, MITOCHONDRIAL"/>
    <property type="match status" value="1"/>
</dbReference>
<dbReference type="Proteomes" id="UP000694865">
    <property type="component" value="Unplaced"/>
</dbReference>
<evidence type="ECO:0000256" key="1">
    <source>
        <dbReference type="ARBA" id="ARBA00004173"/>
    </source>
</evidence>
<sequence length="209" mass="24029">MATACVGAKITQISVRLLLPPLSSGARILTSTRLLHTGCGGLNFHATPALLAEPPKKKKKQRDMAKLDEAREKKRQKRVDKMLDKMGPPELKTVEEFKVDKKLLEKSRERILPEITFEESETRALLQKEWSKYKFAQHLRETKIMERFRKSQEKALQELKKESVELYEKAMLVDSQLLTFEVKGPVNTPYIKGYDSPIGEYIDISKDVK</sequence>
<evidence type="ECO:0000313" key="10">
    <source>
        <dbReference type="RefSeq" id="XP_006822198.1"/>
    </source>
</evidence>
<organism evidence="9 10">
    <name type="scientific">Saccoglossus kowalevskii</name>
    <name type="common">Acorn worm</name>
    <dbReference type="NCBI Taxonomy" id="10224"/>
    <lineage>
        <taxon>Eukaryota</taxon>
        <taxon>Metazoa</taxon>
        <taxon>Hemichordata</taxon>
        <taxon>Enteropneusta</taxon>
        <taxon>Harrimaniidae</taxon>
        <taxon>Saccoglossus</taxon>
    </lineage>
</organism>
<protein>
    <recommendedName>
        <fullName evidence="7">Large ribosomal subunit protein mL40</fullName>
    </recommendedName>
</protein>
<comment type="similarity">
    <text evidence="2">Belongs to the mitochondrion-specific ribosomal protein mL40 family.</text>
</comment>